<proteinExistence type="predicted"/>
<dbReference type="EMBL" id="MGGP01000018">
    <property type="protein sequence ID" value="OGM32057.1"/>
    <property type="molecule type" value="Genomic_DNA"/>
</dbReference>
<name>A0A1F7YXR8_9BACT</name>
<feature type="transmembrane region" description="Helical" evidence="1">
    <location>
        <begin position="52"/>
        <end position="78"/>
    </location>
</feature>
<gene>
    <name evidence="2" type="ORF">A2803_00625</name>
</gene>
<dbReference type="AlphaFoldDB" id="A0A1F7YXR8"/>
<feature type="transmembrane region" description="Helical" evidence="1">
    <location>
        <begin position="12"/>
        <end position="31"/>
    </location>
</feature>
<evidence type="ECO:0000313" key="2">
    <source>
        <dbReference type="EMBL" id="OGM32057.1"/>
    </source>
</evidence>
<dbReference type="Proteomes" id="UP000178870">
    <property type="component" value="Unassembled WGS sequence"/>
</dbReference>
<keyword evidence="1" id="KW-0472">Membrane</keyword>
<keyword evidence="1" id="KW-1133">Transmembrane helix</keyword>
<accession>A0A1F7YXR8</accession>
<evidence type="ECO:0000256" key="1">
    <source>
        <dbReference type="SAM" id="Phobius"/>
    </source>
</evidence>
<keyword evidence="1" id="KW-0812">Transmembrane</keyword>
<evidence type="ECO:0000313" key="3">
    <source>
        <dbReference type="Proteomes" id="UP000178870"/>
    </source>
</evidence>
<protein>
    <submittedName>
        <fullName evidence="2">Uncharacterized protein</fullName>
    </submittedName>
</protein>
<organism evidence="2 3">
    <name type="scientific">Candidatus Woesebacteria bacterium RIFCSPHIGHO2_01_FULL_44_21</name>
    <dbReference type="NCBI Taxonomy" id="1802503"/>
    <lineage>
        <taxon>Bacteria</taxon>
        <taxon>Candidatus Woeseibacteriota</taxon>
    </lineage>
</organism>
<comment type="caution">
    <text evidence="2">The sequence shown here is derived from an EMBL/GenBank/DDBJ whole genome shotgun (WGS) entry which is preliminary data.</text>
</comment>
<sequence>MLELIARMIEANVVWINGFIMAGVILILVGVQNITSKDLNEYKLSHRNIHKIDIVIAWGVFYIIFGTLITVAGVVSIYPYL</sequence>
<reference evidence="2 3" key="1">
    <citation type="journal article" date="2016" name="Nat. Commun.">
        <title>Thousands of microbial genomes shed light on interconnected biogeochemical processes in an aquifer system.</title>
        <authorList>
            <person name="Anantharaman K."/>
            <person name="Brown C.T."/>
            <person name="Hug L.A."/>
            <person name="Sharon I."/>
            <person name="Castelle C.J."/>
            <person name="Probst A.J."/>
            <person name="Thomas B.C."/>
            <person name="Singh A."/>
            <person name="Wilkins M.J."/>
            <person name="Karaoz U."/>
            <person name="Brodie E.L."/>
            <person name="Williams K.H."/>
            <person name="Hubbard S.S."/>
            <person name="Banfield J.F."/>
        </authorList>
    </citation>
    <scope>NUCLEOTIDE SEQUENCE [LARGE SCALE GENOMIC DNA]</scope>
</reference>